<evidence type="ECO:0000313" key="3">
    <source>
        <dbReference type="Proteomes" id="UP000692954"/>
    </source>
</evidence>
<evidence type="ECO:0000313" key="2">
    <source>
        <dbReference type="EMBL" id="CAD8119326.1"/>
    </source>
</evidence>
<dbReference type="OrthoDB" id="307753at2759"/>
<keyword evidence="1" id="KW-0472">Membrane</keyword>
<evidence type="ECO:0000256" key="1">
    <source>
        <dbReference type="SAM" id="Phobius"/>
    </source>
</evidence>
<keyword evidence="3" id="KW-1185">Reference proteome</keyword>
<gene>
    <name evidence="2" type="ORF">PSON_ATCC_30995.1.T1200169</name>
</gene>
<sequence length="158" mass="18935">MKSDCMHNSNYYNKHSIAKLLNKQKCQTFTDQHIYTETKEEFHKRQRDYDQLYKYSCNPQEIAVTSKYKNYSSAANQIKQVFLQRRENLKNFFIDNDKQADQQQKSIQTIAEFLRNQKKLVQDKQITFEPKMQQFNLILILAILLPILCFLTVLAELR</sequence>
<evidence type="ECO:0008006" key="4">
    <source>
        <dbReference type="Google" id="ProtNLM"/>
    </source>
</evidence>
<dbReference type="AlphaFoldDB" id="A0A8S1QU48"/>
<organism evidence="2 3">
    <name type="scientific">Paramecium sonneborni</name>
    <dbReference type="NCBI Taxonomy" id="65129"/>
    <lineage>
        <taxon>Eukaryota</taxon>
        <taxon>Sar</taxon>
        <taxon>Alveolata</taxon>
        <taxon>Ciliophora</taxon>
        <taxon>Intramacronucleata</taxon>
        <taxon>Oligohymenophorea</taxon>
        <taxon>Peniculida</taxon>
        <taxon>Parameciidae</taxon>
        <taxon>Paramecium</taxon>
    </lineage>
</organism>
<keyword evidence="1" id="KW-0812">Transmembrane</keyword>
<name>A0A8S1QU48_9CILI</name>
<accession>A0A8S1QU48</accession>
<comment type="caution">
    <text evidence="2">The sequence shown here is derived from an EMBL/GenBank/DDBJ whole genome shotgun (WGS) entry which is preliminary data.</text>
</comment>
<reference evidence="2" key="1">
    <citation type="submission" date="2021-01" db="EMBL/GenBank/DDBJ databases">
        <authorList>
            <consortium name="Genoscope - CEA"/>
            <person name="William W."/>
        </authorList>
    </citation>
    <scope>NUCLEOTIDE SEQUENCE</scope>
</reference>
<dbReference type="EMBL" id="CAJJDN010000120">
    <property type="protein sequence ID" value="CAD8119326.1"/>
    <property type="molecule type" value="Genomic_DNA"/>
</dbReference>
<proteinExistence type="predicted"/>
<protein>
    <recommendedName>
        <fullName evidence="4">Transmembrane protein</fullName>
    </recommendedName>
</protein>
<dbReference type="Proteomes" id="UP000692954">
    <property type="component" value="Unassembled WGS sequence"/>
</dbReference>
<feature type="transmembrane region" description="Helical" evidence="1">
    <location>
        <begin position="135"/>
        <end position="155"/>
    </location>
</feature>
<keyword evidence="1" id="KW-1133">Transmembrane helix</keyword>